<feature type="domain" description="VWFA" evidence="6">
    <location>
        <begin position="287"/>
        <end position="475"/>
    </location>
</feature>
<proteinExistence type="predicted"/>
<name>A0A142W3V8_9SPHN</name>
<dbReference type="InterPro" id="IPR056861">
    <property type="entry name" value="HMCN1-like_VWA"/>
</dbReference>
<dbReference type="InterPro" id="IPR002035">
    <property type="entry name" value="VWF_A"/>
</dbReference>
<dbReference type="STRING" id="1219058.AOA14_16625"/>
<dbReference type="GO" id="GO:0004674">
    <property type="term" value="F:protein serine/threonine kinase activity"/>
    <property type="evidence" value="ECO:0007669"/>
    <property type="project" value="TreeGrafter"/>
</dbReference>
<evidence type="ECO:0000256" key="3">
    <source>
        <dbReference type="ARBA" id="ARBA00022729"/>
    </source>
</evidence>
<dbReference type="SUPFAM" id="SSF53300">
    <property type="entry name" value="vWA-like"/>
    <property type="match status" value="1"/>
</dbReference>
<evidence type="ECO:0000256" key="1">
    <source>
        <dbReference type="ARBA" id="ARBA00004613"/>
    </source>
</evidence>
<dbReference type="Proteomes" id="UP000076234">
    <property type="component" value="Chromosome"/>
</dbReference>
<feature type="chain" id="PRO_5007502710" description="VWFA domain-containing protein" evidence="5">
    <location>
        <begin position="27"/>
        <end position="522"/>
    </location>
</feature>
<feature type="region of interest" description="Disordered" evidence="4">
    <location>
        <begin position="41"/>
        <end position="157"/>
    </location>
</feature>
<feature type="compositionally biased region" description="Pro residues" evidence="4">
    <location>
        <begin position="75"/>
        <end position="91"/>
    </location>
</feature>
<evidence type="ECO:0000256" key="5">
    <source>
        <dbReference type="SAM" id="SignalP"/>
    </source>
</evidence>
<dbReference type="RefSeq" id="WP_062902595.1">
    <property type="nucleotide sequence ID" value="NZ_CP013342.1"/>
</dbReference>
<dbReference type="Gene3D" id="3.40.50.410">
    <property type="entry name" value="von Willebrand factor, type A domain"/>
    <property type="match status" value="1"/>
</dbReference>
<evidence type="ECO:0000256" key="2">
    <source>
        <dbReference type="ARBA" id="ARBA00022525"/>
    </source>
</evidence>
<evidence type="ECO:0000313" key="8">
    <source>
        <dbReference type="Proteomes" id="UP000076234"/>
    </source>
</evidence>
<evidence type="ECO:0000259" key="6">
    <source>
        <dbReference type="PROSITE" id="PS50234"/>
    </source>
</evidence>
<dbReference type="CDD" id="cd00198">
    <property type="entry name" value="vWFA"/>
    <property type="match status" value="1"/>
</dbReference>
<gene>
    <name evidence="7" type="ORF">AOA14_16625</name>
</gene>
<dbReference type="PANTHER" id="PTHR47763:SF1">
    <property type="entry name" value="DUF659 DOMAIN-CONTAINING PROTEIN"/>
    <property type="match status" value="1"/>
</dbReference>
<comment type="subcellular location">
    <subcellularLocation>
        <location evidence="1">Secreted</location>
    </subcellularLocation>
</comment>
<dbReference type="SMART" id="SM00327">
    <property type="entry name" value="VWA"/>
    <property type="match status" value="1"/>
</dbReference>
<dbReference type="PROSITE" id="PS50234">
    <property type="entry name" value="VWFA"/>
    <property type="match status" value="1"/>
</dbReference>
<dbReference type="InterPro" id="IPR036465">
    <property type="entry name" value="vWFA_dom_sf"/>
</dbReference>
<protein>
    <recommendedName>
        <fullName evidence="6">VWFA domain-containing protein</fullName>
    </recommendedName>
</protein>
<dbReference type="InterPro" id="IPR052969">
    <property type="entry name" value="Thr-specific_kinase-like"/>
</dbReference>
<evidence type="ECO:0000256" key="4">
    <source>
        <dbReference type="SAM" id="MobiDB-lite"/>
    </source>
</evidence>
<accession>A0A142W3V8</accession>
<reference evidence="7 8" key="2">
    <citation type="journal article" date="2016" name="Genome Announc.">
        <title>Complete Genome Sequence of Sphingopyxis terrae Strain 203-1 (NBRC 111660), a Polyethylene Glycol Degrader.</title>
        <authorList>
            <person name="Ohtsubo Y."/>
            <person name="Nonoyama S."/>
            <person name="Nagata Y."/>
            <person name="Numata M."/>
            <person name="Tsuchikane K."/>
            <person name="Hosoyama A."/>
            <person name="Yamazoe A."/>
            <person name="Tsuda M."/>
            <person name="Fujita N."/>
            <person name="Kawai F."/>
        </authorList>
    </citation>
    <scope>NUCLEOTIDE SEQUENCE [LARGE SCALE GENOMIC DNA]</scope>
    <source>
        <strain evidence="7 8">203-1</strain>
    </source>
</reference>
<dbReference type="AlphaFoldDB" id="A0A142W3V8"/>
<feature type="compositionally biased region" description="Pro residues" evidence="4">
    <location>
        <begin position="139"/>
        <end position="149"/>
    </location>
</feature>
<keyword evidence="3 5" id="KW-0732">Signal</keyword>
<reference evidence="8" key="1">
    <citation type="submission" date="2015-11" db="EMBL/GenBank/DDBJ databases">
        <title>Complete genome sequence of a polyethylene glycol-degrading strain Sphingopyxis terrae strain 203-1 (NBRC 15098).</title>
        <authorList>
            <person name="Yoshiyuki O."/>
            <person name="Shouta N."/>
            <person name="Nagata Y."/>
            <person name="Numata M."/>
            <person name="Tsuchikane K."/>
            <person name="Hosoyama A."/>
            <person name="Yamazoe A."/>
            <person name="Tsuda M."/>
            <person name="Fujita N."/>
            <person name="Kawai F."/>
        </authorList>
    </citation>
    <scope>NUCLEOTIDE SEQUENCE [LARGE SCALE GENOMIC DNA]</scope>
    <source>
        <strain evidence="8">203-1</strain>
    </source>
</reference>
<dbReference type="EMBL" id="CP013342">
    <property type="protein sequence ID" value="AMU96227.1"/>
    <property type="molecule type" value="Genomic_DNA"/>
</dbReference>
<organism evidence="7 8">
    <name type="scientific">Sphingopyxis terrae subsp. terrae NBRC 15098</name>
    <dbReference type="NCBI Taxonomy" id="1219058"/>
    <lineage>
        <taxon>Bacteria</taxon>
        <taxon>Pseudomonadati</taxon>
        <taxon>Pseudomonadota</taxon>
        <taxon>Alphaproteobacteria</taxon>
        <taxon>Sphingomonadales</taxon>
        <taxon>Sphingomonadaceae</taxon>
        <taxon>Sphingopyxis</taxon>
    </lineage>
</organism>
<sequence length="522" mass="55244">MRNRFLTGVTLTALLASGPAPLPIMAAQAAAPGWNDGFCRNAEPLPQLDPETRPRPVPAAGGKGGRYDSVAPVMAAPPPPPPPAPPPPPMMAPAAEAASPPASDVVVTGSRSDASAGAAEPVAMEKGSSADFDRAPGAVMPPRPSPQPQPQSGILTAGEHDDLLNPELYAAYVGRSNLGQQIRDLPRVDTMRVVTVKVNDRNGQPIPFADVVVTCSDGNSITMATQADGGAVFFPGLDRLSERITVSARQGGRTIADARPVLVADAPGGQLVGLTANQMAAKATKLDLMLVIDTTGSMGDEIRYLQSELRSIINAITTRHRDLDIRVGFVFYRDLGDDYVTRTIGFDRDIGRAQGVLAQQDANGGGDYPEAMDQAMIRAVGQSWRPDAVKSLLLVADAPPHDDKFGRTWAAAEAARAKRIHITPVAASGVADEAEYAMRAMAAATQSRYLFLTDDSGVGNPHAPPAIDCYLVTRLDALVRRVIDSQISGRRIEPDKDEVIRSVGQYDGGKCVLPADFKWDSN</sequence>
<dbReference type="Pfam" id="PF25106">
    <property type="entry name" value="VWA_4"/>
    <property type="match status" value="1"/>
</dbReference>
<feature type="compositionally biased region" description="Low complexity" evidence="4">
    <location>
        <begin position="92"/>
        <end position="102"/>
    </location>
</feature>
<evidence type="ECO:0000313" key="7">
    <source>
        <dbReference type="EMBL" id="AMU96227.1"/>
    </source>
</evidence>
<feature type="signal peptide" evidence="5">
    <location>
        <begin position="1"/>
        <end position="26"/>
    </location>
</feature>
<dbReference type="GO" id="GO:0005737">
    <property type="term" value="C:cytoplasm"/>
    <property type="evidence" value="ECO:0007669"/>
    <property type="project" value="TreeGrafter"/>
</dbReference>
<dbReference type="PANTHER" id="PTHR47763">
    <property type="entry name" value="ALPHA-PROTEIN KINASE VWKA"/>
    <property type="match status" value="1"/>
</dbReference>
<dbReference type="KEGG" id="ster:AOA14_16625"/>
<keyword evidence="2" id="KW-0964">Secreted</keyword>